<evidence type="ECO:0000256" key="1">
    <source>
        <dbReference type="ARBA" id="ARBA00007074"/>
    </source>
</evidence>
<feature type="domain" description="NlpC/P60" evidence="5">
    <location>
        <begin position="1"/>
        <end position="139"/>
    </location>
</feature>
<dbReference type="Proteomes" id="UP001315686">
    <property type="component" value="Unassembled WGS sequence"/>
</dbReference>
<dbReference type="InterPro" id="IPR000064">
    <property type="entry name" value="NLP_P60_dom"/>
</dbReference>
<evidence type="ECO:0000256" key="2">
    <source>
        <dbReference type="ARBA" id="ARBA00022670"/>
    </source>
</evidence>
<dbReference type="RefSeq" id="WP_327793232.1">
    <property type="nucleotide sequence ID" value="NZ_JADQAZ010000001.1"/>
</dbReference>
<keyword evidence="2" id="KW-0645">Protease</keyword>
<keyword evidence="3" id="KW-0378">Hydrolase</keyword>
<dbReference type="PROSITE" id="PS51935">
    <property type="entry name" value="NLPC_P60"/>
    <property type="match status" value="1"/>
</dbReference>
<evidence type="ECO:0000313" key="6">
    <source>
        <dbReference type="EMBL" id="MBT0957055.1"/>
    </source>
</evidence>
<gene>
    <name evidence="6" type="ORF">IV417_06640</name>
</gene>
<dbReference type="EMBL" id="JADQAZ010000001">
    <property type="protein sequence ID" value="MBT0957055.1"/>
    <property type="molecule type" value="Genomic_DNA"/>
</dbReference>
<dbReference type="InterPro" id="IPR038765">
    <property type="entry name" value="Papain-like_cys_pep_sf"/>
</dbReference>
<dbReference type="SUPFAM" id="SSF54001">
    <property type="entry name" value="Cysteine proteinases"/>
    <property type="match status" value="1"/>
</dbReference>
<dbReference type="GO" id="GO:0008234">
    <property type="term" value="F:cysteine-type peptidase activity"/>
    <property type="evidence" value="ECO:0007669"/>
    <property type="project" value="UniProtKB-KW"/>
</dbReference>
<protein>
    <submittedName>
        <fullName evidence="6">C40 family peptidase</fullName>
    </submittedName>
</protein>
<evidence type="ECO:0000256" key="4">
    <source>
        <dbReference type="ARBA" id="ARBA00022807"/>
    </source>
</evidence>
<dbReference type="InterPro" id="IPR011929">
    <property type="entry name" value="Phage_pept_NlpC/P60"/>
</dbReference>
<proteinExistence type="inferred from homology"/>
<name>A0AAP2G3D2_9RHOB</name>
<dbReference type="GO" id="GO:0006508">
    <property type="term" value="P:proteolysis"/>
    <property type="evidence" value="ECO:0007669"/>
    <property type="project" value="UniProtKB-KW"/>
</dbReference>
<organism evidence="6 7">
    <name type="scientific">Harenicola maris</name>
    <dbReference type="NCBI Taxonomy" id="2841044"/>
    <lineage>
        <taxon>Bacteria</taxon>
        <taxon>Pseudomonadati</taxon>
        <taxon>Pseudomonadota</taxon>
        <taxon>Alphaproteobacteria</taxon>
        <taxon>Rhodobacterales</taxon>
        <taxon>Paracoccaceae</taxon>
        <taxon>Harenicola</taxon>
    </lineage>
</organism>
<comment type="caution">
    <text evidence="6">The sequence shown here is derived from an EMBL/GenBank/DDBJ whole genome shotgun (WGS) entry which is preliminary data.</text>
</comment>
<comment type="similarity">
    <text evidence="1">Belongs to the peptidase C40 family.</text>
</comment>
<reference evidence="6 7" key="1">
    <citation type="journal article" date="2021" name="Arch. Microbiol.">
        <title>Harenicola maris gen. nov., sp. nov. isolated from the Sea of Japan shallow sediments.</title>
        <authorList>
            <person name="Romanenko L.A."/>
            <person name="Kurilenko V.V."/>
            <person name="Chernysheva N.Y."/>
            <person name="Tekutyeva L.A."/>
            <person name="Velansky P.V."/>
            <person name="Svetashev V.I."/>
            <person name="Isaeva M.P."/>
        </authorList>
    </citation>
    <scope>NUCLEOTIDE SEQUENCE [LARGE SCALE GENOMIC DNA]</scope>
    <source>
        <strain evidence="6 7">KMM 3653</strain>
    </source>
</reference>
<evidence type="ECO:0000256" key="3">
    <source>
        <dbReference type="ARBA" id="ARBA00022801"/>
    </source>
</evidence>
<evidence type="ECO:0000313" key="7">
    <source>
        <dbReference type="Proteomes" id="UP001315686"/>
    </source>
</evidence>
<dbReference type="Pfam" id="PF00877">
    <property type="entry name" value="NLPC_P60"/>
    <property type="match status" value="1"/>
</dbReference>
<keyword evidence="4" id="KW-0788">Thiol protease</keyword>
<dbReference type="NCBIfam" id="TIGR02219">
    <property type="entry name" value="phage_NlpC_fam"/>
    <property type="match status" value="1"/>
</dbReference>
<accession>A0AAP2G3D2</accession>
<evidence type="ECO:0000259" key="5">
    <source>
        <dbReference type="PROSITE" id="PS51935"/>
    </source>
</evidence>
<dbReference type="AlphaFoldDB" id="A0AAP2G3D2"/>
<keyword evidence="7" id="KW-1185">Reference proteome</keyword>
<sequence length="152" mass="16652">MRAVEEARRWIGTPYVHQASRLGAGCDCLGLVRGVWRGLYGAEPEALPPYTRDWAEPGREEVLTKAAMRLLVPKPLSAAAPGDVLIFRMRAGRVAKHMGIQSACGATPMFIHSYDRCGVVETGLSRPWARRIAARFAFPAADDTHETHLKGA</sequence>
<dbReference type="Gene3D" id="3.90.1720.10">
    <property type="entry name" value="endopeptidase domain like (from Nostoc punctiforme)"/>
    <property type="match status" value="1"/>
</dbReference>